<protein>
    <submittedName>
        <fullName evidence="7">Xaa-Pro aminopeptidase 3</fullName>
    </submittedName>
</protein>
<evidence type="ECO:0000313" key="8">
    <source>
        <dbReference type="Proteomes" id="UP001211065"/>
    </source>
</evidence>
<comment type="caution">
    <text evidence="7">The sequence shown here is derived from an EMBL/GenBank/DDBJ whole genome shotgun (WGS) entry which is preliminary data.</text>
</comment>
<dbReference type="InterPro" id="IPR000994">
    <property type="entry name" value="Pept_M24"/>
</dbReference>
<reference evidence="7" key="1">
    <citation type="submission" date="2020-05" db="EMBL/GenBank/DDBJ databases">
        <title>Phylogenomic resolution of chytrid fungi.</title>
        <authorList>
            <person name="Stajich J.E."/>
            <person name="Amses K."/>
            <person name="Simmons R."/>
            <person name="Seto K."/>
            <person name="Myers J."/>
            <person name="Bonds A."/>
            <person name="Quandt C.A."/>
            <person name="Barry K."/>
            <person name="Liu P."/>
            <person name="Grigoriev I."/>
            <person name="Longcore J.E."/>
            <person name="James T.Y."/>
        </authorList>
    </citation>
    <scope>NUCLEOTIDE SEQUENCE</scope>
    <source>
        <strain evidence="7">JEL0476</strain>
    </source>
</reference>
<dbReference type="GO" id="GO:0005739">
    <property type="term" value="C:mitochondrion"/>
    <property type="evidence" value="ECO:0007669"/>
    <property type="project" value="TreeGrafter"/>
</dbReference>
<evidence type="ECO:0000259" key="6">
    <source>
        <dbReference type="SMART" id="SM01011"/>
    </source>
</evidence>
<keyword evidence="3" id="KW-0479">Metal-binding</keyword>
<dbReference type="EMBL" id="JADGJW010000993">
    <property type="protein sequence ID" value="KAJ3208469.1"/>
    <property type="molecule type" value="Genomic_DNA"/>
</dbReference>
<proteinExistence type="inferred from homology"/>
<comment type="cofactor">
    <cofactor evidence="1">
        <name>Mn(2+)</name>
        <dbReference type="ChEBI" id="CHEBI:29035"/>
    </cofactor>
</comment>
<dbReference type="Gene3D" id="3.90.230.10">
    <property type="entry name" value="Creatinase/methionine aminopeptidase superfamily"/>
    <property type="match status" value="2"/>
</dbReference>
<dbReference type="GO" id="GO:0030145">
    <property type="term" value="F:manganese ion binding"/>
    <property type="evidence" value="ECO:0007669"/>
    <property type="project" value="InterPro"/>
</dbReference>
<keyword evidence="8" id="KW-1185">Reference proteome</keyword>
<evidence type="ECO:0000256" key="4">
    <source>
        <dbReference type="ARBA" id="ARBA00022801"/>
    </source>
</evidence>
<evidence type="ECO:0000256" key="1">
    <source>
        <dbReference type="ARBA" id="ARBA00001936"/>
    </source>
</evidence>
<dbReference type="Proteomes" id="UP001211065">
    <property type="component" value="Unassembled WGS sequence"/>
</dbReference>
<dbReference type="GO" id="GO:0006508">
    <property type="term" value="P:proteolysis"/>
    <property type="evidence" value="ECO:0007669"/>
    <property type="project" value="TreeGrafter"/>
</dbReference>
<dbReference type="Gene3D" id="3.40.350.10">
    <property type="entry name" value="Creatinase/prolidase N-terminal domain"/>
    <property type="match status" value="1"/>
</dbReference>
<evidence type="ECO:0000313" key="7">
    <source>
        <dbReference type="EMBL" id="KAJ3208469.1"/>
    </source>
</evidence>
<dbReference type="Pfam" id="PF00557">
    <property type="entry name" value="Peptidase_M24"/>
    <property type="match status" value="3"/>
</dbReference>
<dbReference type="SMART" id="SM01011">
    <property type="entry name" value="AMP_N"/>
    <property type="match status" value="1"/>
</dbReference>
<dbReference type="AlphaFoldDB" id="A0AAD5XWR0"/>
<dbReference type="CDD" id="cd01087">
    <property type="entry name" value="Prolidase"/>
    <property type="match status" value="1"/>
</dbReference>
<keyword evidence="7" id="KW-0031">Aminopeptidase</keyword>
<dbReference type="InterPro" id="IPR029149">
    <property type="entry name" value="Creatin/AminoP/Spt16_N"/>
</dbReference>
<dbReference type="GO" id="GO:0070006">
    <property type="term" value="F:metalloaminopeptidase activity"/>
    <property type="evidence" value="ECO:0007669"/>
    <property type="project" value="InterPro"/>
</dbReference>
<keyword evidence="7" id="KW-0645">Protease</keyword>
<organism evidence="7 8">
    <name type="scientific">Clydaea vesicula</name>
    <dbReference type="NCBI Taxonomy" id="447962"/>
    <lineage>
        <taxon>Eukaryota</taxon>
        <taxon>Fungi</taxon>
        <taxon>Fungi incertae sedis</taxon>
        <taxon>Chytridiomycota</taxon>
        <taxon>Chytridiomycota incertae sedis</taxon>
        <taxon>Chytridiomycetes</taxon>
        <taxon>Lobulomycetales</taxon>
        <taxon>Lobulomycetaceae</taxon>
        <taxon>Clydaea</taxon>
    </lineage>
</organism>
<evidence type="ECO:0000256" key="2">
    <source>
        <dbReference type="ARBA" id="ARBA00008766"/>
    </source>
</evidence>
<accession>A0AAD5XWR0</accession>
<evidence type="ECO:0000256" key="3">
    <source>
        <dbReference type="ARBA" id="ARBA00022723"/>
    </source>
</evidence>
<dbReference type="PANTHER" id="PTHR43226">
    <property type="entry name" value="XAA-PRO AMINOPEPTIDASE 3"/>
    <property type="match status" value="1"/>
</dbReference>
<gene>
    <name evidence="7" type="primary">XPNPEP3</name>
    <name evidence="7" type="ORF">HK099_008719</name>
</gene>
<dbReference type="InterPro" id="IPR036005">
    <property type="entry name" value="Creatinase/aminopeptidase-like"/>
</dbReference>
<feature type="domain" description="Aminopeptidase P N-terminal" evidence="6">
    <location>
        <begin position="35"/>
        <end position="170"/>
    </location>
</feature>
<keyword evidence="5" id="KW-0464">Manganese</keyword>
<dbReference type="InterPro" id="IPR052433">
    <property type="entry name" value="X-Pro_dipept-like"/>
</dbReference>
<dbReference type="InterPro" id="IPR007865">
    <property type="entry name" value="Aminopep_P_N"/>
</dbReference>
<sequence length="486" mass="55693">MKFNRLKQRFTTLIGQPLPETHPHLLQPNEISPFLLLSTFRQRRSKLASKMRKNSMAIIGGYGLRYATGSIFYPFHQNNDLLYFTGFNEKDSAFILEKDHEGIEKFTLFLNEKNKFDEVWDGPVCGTELSKKYFNANNSYPIQQFKSILKNLILEKLKKQDSLRIYTDLPIDVTSIEKSFELLNLPVNIGDVSHSASLKKFDSSISKFLKNCFTPNESKAEKFHDEGVLEFSKLDKIIQEERLYKSKEEIEILKKCGKISGKAFIETMKSTKPYITEHFLQALIEFNFKKFGGEKLSYVPVVAGGERALIIHYVINNQIVKDGDLILMDAGCEYGMRILPLYFPKDFLIFNIIKIGGYVSDITRTWPVNGKFTVGQKALYEAVLKANKESIKEINQLYPHHISHYLGMDVHDTPLISRMLKLKENMVVTIEPGLYIPNSTNYSEEFRGIGIRIEDDVVVTKDGEPLVLSKNCPKEVHELESIIGTS</sequence>
<dbReference type="SUPFAM" id="SSF55920">
    <property type="entry name" value="Creatinase/aminopeptidase"/>
    <property type="match status" value="1"/>
</dbReference>
<comment type="similarity">
    <text evidence="2">Belongs to the peptidase M24B family.</text>
</comment>
<evidence type="ECO:0000256" key="5">
    <source>
        <dbReference type="ARBA" id="ARBA00023211"/>
    </source>
</evidence>
<name>A0AAD5XWR0_9FUNG</name>
<dbReference type="PANTHER" id="PTHR43226:SF4">
    <property type="entry name" value="XAA-PRO AMINOPEPTIDASE 3"/>
    <property type="match status" value="1"/>
</dbReference>
<keyword evidence="4" id="KW-0378">Hydrolase</keyword>
<dbReference type="SUPFAM" id="SSF53092">
    <property type="entry name" value="Creatinase/prolidase N-terminal domain"/>
    <property type="match status" value="1"/>
</dbReference>
<dbReference type="Pfam" id="PF05195">
    <property type="entry name" value="AMP_N"/>
    <property type="match status" value="1"/>
</dbReference>